<protein>
    <submittedName>
        <fullName evidence="1">Glucose-1-phosphate cytidylyltransferase</fullName>
    </submittedName>
</protein>
<dbReference type="GO" id="GO:0047343">
    <property type="term" value="F:glucose-1-phosphate cytidylyltransferase activity"/>
    <property type="evidence" value="ECO:0007669"/>
    <property type="project" value="InterPro"/>
</dbReference>
<dbReference type="InterPro" id="IPR013446">
    <property type="entry name" value="G1P_cyt_trans-like"/>
</dbReference>
<organism evidence="1">
    <name type="scientific">Bosea sp. NBC_00436</name>
    <dbReference type="NCBI Taxonomy" id="2969620"/>
    <lineage>
        <taxon>Bacteria</taxon>
        <taxon>Pseudomonadati</taxon>
        <taxon>Pseudomonadota</taxon>
        <taxon>Alphaproteobacteria</taxon>
        <taxon>Hyphomicrobiales</taxon>
        <taxon>Boseaceae</taxon>
        <taxon>Bosea</taxon>
    </lineage>
</organism>
<evidence type="ECO:0000313" key="1">
    <source>
        <dbReference type="EMBL" id="UZF87117.1"/>
    </source>
</evidence>
<accession>A0A9E8CKN7</accession>
<dbReference type="InterPro" id="IPR029044">
    <property type="entry name" value="Nucleotide-diphossugar_trans"/>
</dbReference>
<dbReference type="EMBL" id="CP102774">
    <property type="protein sequence ID" value="UZF87117.1"/>
    <property type="molecule type" value="Genomic_DNA"/>
</dbReference>
<gene>
    <name evidence="1" type="ORF">NWE54_25775</name>
</gene>
<dbReference type="SUPFAM" id="SSF53448">
    <property type="entry name" value="Nucleotide-diphospho-sugar transferases"/>
    <property type="match status" value="1"/>
</dbReference>
<keyword evidence="1" id="KW-0808">Transferase</keyword>
<dbReference type="PANTHER" id="PTHR47183:SF3">
    <property type="entry name" value="TRANSFERASE"/>
    <property type="match status" value="1"/>
</dbReference>
<sequence>MKVVLFCGGMGMRLRGYVDDVPKPMVQIGSRPILWHLMKYYAHFGHKDFILCLGHKGGAIKDYFLKYDESISNDFVWSRGGRKIDFINRDSDDWTITFVETGLHATIGERLKAVEPYLQGEEYFLANYGDGLSDLHLPTMIDELKQSDAVGSLLLVQPTASFDMIRMAPDGKVAEVAALAHSDIWINGGFFVFRHEIFDYINPGDELVREPFARLIERRALLAHKCTGFWQCMDTFKDKQRLEELNDTNPPWKVWKDCAHLVHPAMAMTAAAAPTMNQVA</sequence>
<dbReference type="PANTHER" id="PTHR47183">
    <property type="entry name" value="GLUCOSE-1-PHOSPHATE CYTIDYLYLTRANSFERASE-RELATED"/>
    <property type="match status" value="1"/>
</dbReference>
<name>A0A9E8CKN7_9HYPH</name>
<reference evidence="1" key="1">
    <citation type="submission" date="2022-08" db="EMBL/GenBank/DDBJ databases">
        <title>Complete Genome Sequences of 2 Bosea sp. soil isolates.</title>
        <authorList>
            <person name="Alvarez Arevalo M."/>
            <person name="Sterndorff E.B."/>
            <person name="Faurdal D."/>
            <person name="Joergensen T.S."/>
            <person name="Weber T."/>
        </authorList>
    </citation>
    <scope>NUCLEOTIDE SEQUENCE</scope>
    <source>
        <strain evidence="1">NBC_00436</strain>
    </source>
</reference>
<dbReference type="AlphaFoldDB" id="A0A9E8CKN7"/>
<keyword evidence="1" id="KW-0548">Nucleotidyltransferase</keyword>
<proteinExistence type="predicted"/>
<dbReference type="Gene3D" id="3.90.550.10">
    <property type="entry name" value="Spore Coat Polysaccharide Biosynthesis Protein SpsA, Chain A"/>
    <property type="match status" value="1"/>
</dbReference>